<evidence type="ECO:0000256" key="2">
    <source>
        <dbReference type="ARBA" id="ARBA00023125"/>
    </source>
</evidence>
<proteinExistence type="predicted"/>
<feature type="domain" description="HTH CENPB-type" evidence="4">
    <location>
        <begin position="43"/>
        <end position="114"/>
    </location>
</feature>
<dbReference type="InterPro" id="IPR050863">
    <property type="entry name" value="CenT-Element_Derived"/>
</dbReference>
<dbReference type="Pfam" id="PF03221">
    <property type="entry name" value="HTH_Tnp_Tc5"/>
    <property type="match status" value="1"/>
</dbReference>
<dbReference type="Gene3D" id="1.10.10.60">
    <property type="entry name" value="Homeodomain-like"/>
    <property type="match status" value="1"/>
</dbReference>
<evidence type="ECO:0000313" key="6">
    <source>
        <dbReference type="Proteomes" id="UP001148838"/>
    </source>
</evidence>
<reference evidence="5 6" key="1">
    <citation type="journal article" date="2022" name="Allergy">
        <title>Genome assembly and annotation of Periplaneta americana reveal a comprehensive cockroach allergen profile.</title>
        <authorList>
            <person name="Wang L."/>
            <person name="Xiong Q."/>
            <person name="Saelim N."/>
            <person name="Wang L."/>
            <person name="Nong W."/>
            <person name="Wan A.T."/>
            <person name="Shi M."/>
            <person name="Liu X."/>
            <person name="Cao Q."/>
            <person name="Hui J.H.L."/>
            <person name="Sookrung N."/>
            <person name="Leung T.F."/>
            <person name="Tungtrongchitr A."/>
            <person name="Tsui S.K.W."/>
        </authorList>
    </citation>
    <scope>NUCLEOTIDE SEQUENCE [LARGE SCALE GENOMIC DNA]</scope>
    <source>
        <strain evidence="5">PWHHKU_190912</strain>
    </source>
</reference>
<accession>A0ABQ8S792</accession>
<dbReference type="PANTHER" id="PTHR19303">
    <property type="entry name" value="TRANSPOSON"/>
    <property type="match status" value="1"/>
</dbReference>
<dbReference type="SUPFAM" id="SSF46689">
    <property type="entry name" value="Homeodomain-like"/>
    <property type="match status" value="1"/>
</dbReference>
<dbReference type="PROSITE" id="PS51253">
    <property type="entry name" value="HTH_CENPB"/>
    <property type="match status" value="1"/>
</dbReference>
<evidence type="ECO:0000259" key="4">
    <source>
        <dbReference type="PROSITE" id="PS51253"/>
    </source>
</evidence>
<evidence type="ECO:0000313" key="5">
    <source>
        <dbReference type="EMBL" id="KAJ4429532.1"/>
    </source>
</evidence>
<dbReference type="Proteomes" id="UP001148838">
    <property type="component" value="Unassembled WGS sequence"/>
</dbReference>
<sequence length="430" mass="48725">MNVFKRLDEGETISAIPRSKIYDWKRNRAALEEYCASTSSDDKRRALKQPSVVKYDKELFLWFQEQRRKGTPISGPILKEKALDMHKKYGGDNFSASDGWLSMWREKYDVRPLAICRERMSANTVAAEEYKTTFRDLQLQLRIEHDGVWHFGGVNLCYTDLGRGQGFQSPGSHVCTGIRQRATSRAIDVAQSADSLGCCSGAAFGLGLDPPLDFGFFRDADITDVVDSECALTVSSAAEEAGTAEFVKSEPAVVSLISVPSGRSSESPSFTTIQKNRYSSPSIFKESKICCTFFILHNFTQIWKLSIEVLEIIVGQTGRSFQTRYKEHITAITKLQNTSTYAEHITNANHTYRDINTDMEILHIQPKSQKLNTLEQCEIYRHTKTHPNDILNTKLNFKTHTLFDSTLRTHPHRKQEAPRPTTTSSEDDRK</sequence>
<comment type="subcellular location">
    <subcellularLocation>
        <location evidence="1">Nucleus</location>
    </subcellularLocation>
</comment>
<dbReference type="InterPro" id="IPR009057">
    <property type="entry name" value="Homeodomain-like_sf"/>
</dbReference>
<dbReference type="EMBL" id="JAJSOF020000033">
    <property type="protein sequence ID" value="KAJ4429532.1"/>
    <property type="molecule type" value="Genomic_DNA"/>
</dbReference>
<name>A0ABQ8S792_PERAM</name>
<evidence type="ECO:0000256" key="1">
    <source>
        <dbReference type="ARBA" id="ARBA00004123"/>
    </source>
</evidence>
<dbReference type="PANTHER" id="PTHR19303:SF16">
    <property type="entry name" value="JERKY PROTEIN HOMOLOG-LIKE"/>
    <property type="match status" value="1"/>
</dbReference>
<dbReference type="InterPro" id="IPR006600">
    <property type="entry name" value="HTH_CenpB_DNA-bd_dom"/>
</dbReference>
<feature type="region of interest" description="Disordered" evidence="3">
    <location>
        <begin position="404"/>
        <end position="430"/>
    </location>
</feature>
<keyword evidence="6" id="KW-1185">Reference proteome</keyword>
<protein>
    <recommendedName>
        <fullName evidence="4">HTH CENPB-type domain-containing protein</fullName>
    </recommendedName>
</protein>
<dbReference type="SMART" id="SM00674">
    <property type="entry name" value="CENPB"/>
    <property type="match status" value="1"/>
</dbReference>
<evidence type="ECO:0000256" key="3">
    <source>
        <dbReference type="SAM" id="MobiDB-lite"/>
    </source>
</evidence>
<gene>
    <name evidence="5" type="ORF">ANN_21701</name>
</gene>
<comment type="caution">
    <text evidence="5">The sequence shown here is derived from an EMBL/GenBank/DDBJ whole genome shotgun (WGS) entry which is preliminary data.</text>
</comment>
<keyword evidence="2" id="KW-0238">DNA-binding</keyword>
<organism evidence="5 6">
    <name type="scientific">Periplaneta americana</name>
    <name type="common">American cockroach</name>
    <name type="synonym">Blatta americana</name>
    <dbReference type="NCBI Taxonomy" id="6978"/>
    <lineage>
        <taxon>Eukaryota</taxon>
        <taxon>Metazoa</taxon>
        <taxon>Ecdysozoa</taxon>
        <taxon>Arthropoda</taxon>
        <taxon>Hexapoda</taxon>
        <taxon>Insecta</taxon>
        <taxon>Pterygota</taxon>
        <taxon>Neoptera</taxon>
        <taxon>Polyneoptera</taxon>
        <taxon>Dictyoptera</taxon>
        <taxon>Blattodea</taxon>
        <taxon>Blattoidea</taxon>
        <taxon>Blattidae</taxon>
        <taxon>Blattinae</taxon>
        <taxon>Periplaneta</taxon>
    </lineage>
</organism>